<name>A0AAU9KQ40_9STRA</name>
<dbReference type="EMBL" id="CAKKTJ010000131">
    <property type="protein sequence ID" value="CAH0475939.1"/>
    <property type="molecule type" value="Genomic_DNA"/>
</dbReference>
<feature type="coiled-coil region" evidence="1">
    <location>
        <begin position="19"/>
        <end position="89"/>
    </location>
</feature>
<evidence type="ECO:0000313" key="4">
    <source>
        <dbReference type="Proteomes" id="UP001158986"/>
    </source>
</evidence>
<proteinExistence type="predicted"/>
<organism evidence="2 5">
    <name type="scientific">Peronospora belbahrii</name>
    <dbReference type="NCBI Taxonomy" id="622444"/>
    <lineage>
        <taxon>Eukaryota</taxon>
        <taxon>Sar</taxon>
        <taxon>Stramenopiles</taxon>
        <taxon>Oomycota</taxon>
        <taxon>Peronosporomycetes</taxon>
        <taxon>Peronosporales</taxon>
        <taxon>Peronosporaceae</taxon>
        <taxon>Peronospora</taxon>
    </lineage>
</organism>
<evidence type="ECO:0000313" key="2">
    <source>
        <dbReference type="EMBL" id="CAH0475939.1"/>
    </source>
</evidence>
<dbReference type="AlphaFoldDB" id="A0AAU9KQ40"/>
<keyword evidence="4" id="KW-1185">Reference proteome</keyword>
<gene>
    <name evidence="3" type="ORF">PBS001_LOCUS1483</name>
    <name evidence="2" type="ORF">PBS003_LOCUS2748</name>
</gene>
<dbReference type="EMBL" id="CAKLCB010000083">
    <property type="protein sequence ID" value="CAH0514744.1"/>
    <property type="molecule type" value="Genomic_DNA"/>
</dbReference>
<reference evidence="2 4" key="1">
    <citation type="submission" date="2021-11" db="EMBL/GenBank/DDBJ databases">
        <authorList>
            <person name="Islam A."/>
            <person name="Islam S."/>
            <person name="Flora M.S."/>
            <person name="Rahman M."/>
            <person name="Ziaur R.M."/>
            <person name="Epstein J.H."/>
            <person name="Hassan M."/>
            <person name="Klassen M."/>
            <person name="Woodard K."/>
            <person name="Webb A."/>
            <person name="Webby R.J."/>
            <person name="El Zowalaty M.E."/>
        </authorList>
    </citation>
    <scope>NUCLEOTIDE SEQUENCE</scope>
    <source>
        <strain evidence="3">Pbs1</strain>
        <strain evidence="2">Pbs3</strain>
    </source>
</reference>
<evidence type="ECO:0000313" key="5">
    <source>
        <dbReference type="Proteomes" id="UP001160483"/>
    </source>
</evidence>
<comment type="caution">
    <text evidence="2">The sequence shown here is derived from an EMBL/GenBank/DDBJ whole genome shotgun (WGS) entry which is preliminary data.</text>
</comment>
<sequence>MKSLNCFSGRANVEMESELEAASKLVERAFIRIQKSERKAKHVQQAIKDTRKDKIEEMVTHLQWLLEHKKQLEQDLDVLDKKLKEKRMRIKERTG</sequence>
<protein>
    <submittedName>
        <fullName evidence="2">Uncharacterized protein</fullName>
    </submittedName>
</protein>
<evidence type="ECO:0000256" key="1">
    <source>
        <dbReference type="SAM" id="Coils"/>
    </source>
</evidence>
<evidence type="ECO:0000313" key="3">
    <source>
        <dbReference type="EMBL" id="CAH0514744.1"/>
    </source>
</evidence>
<dbReference type="Proteomes" id="UP001160483">
    <property type="component" value="Unassembled WGS sequence"/>
</dbReference>
<keyword evidence="1" id="KW-0175">Coiled coil</keyword>
<accession>A0AAU9KQ40</accession>
<dbReference type="Proteomes" id="UP001158986">
    <property type="component" value="Unassembled WGS sequence"/>
</dbReference>